<sequence length="574" mass="66392">MAHRGRNQRARTEEVKVGAIVHQGFIDELPNEIIHQILREYQGETFTCVLPLVCINRRWQAVAESYLWQYLRIRPRQIGCFRAAFIENPRRRRALRSLDIRFEYYFAQEYRPRQEPASSDNGDSDEDSSNENDNDPCKVCPRGQCTKDKNPFVDEGHVQEKSGENIWKEDLQMIDIQFYMYGRSIYDSFGQEICEGGSFDSKALLEFPEAAMLPSLTSVKLLRAREETNYEIDLWPATVACNITSSLPMLECLDIMGVDNWRLWPLARKILRHSFADQIAMLPASLKTLHLHLEYCGIENHTVQPPSLLLHGQDHLSQSLRSVSTHLTTLALRLGEISTSLFWVPEQAPTDACGAIWPNLRVLDISTGLERASGDYWLRPAADYPEHERYDWGRIEDERDYPGDEHTRRLIVTGGWPPRRFLTRPEPAFFDELANSIAYADCGSPRGFQNYFHQYEGWSFYYRASNNARFASGYPKVFWFDHEPGLDRTEIERPRTEWVFQCPYGDLQWAEPDAAKDLWRKRCAQIHFDVVALNGDGTSWERRRNGELAPLLGDGFATKFPGRQDLEPIPEGVR</sequence>
<gene>
    <name evidence="1" type="ORF">OPT61_g7659</name>
</gene>
<dbReference type="EMBL" id="JAPHNI010000647">
    <property type="protein sequence ID" value="KAJ8109169.1"/>
    <property type="molecule type" value="Genomic_DNA"/>
</dbReference>
<proteinExistence type="predicted"/>
<keyword evidence="2" id="KW-1185">Reference proteome</keyword>
<name>A0ACC2I2G1_9PLEO</name>
<comment type="caution">
    <text evidence="1">The sequence shown here is derived from an EMBL/GenBank/DDBJ whole genome shotgun (WGS) entry which is preliminary data.</text>
</comment>
<accession>A0ACC2I2G1</accession>
<organism evidence="1 2">
    <name type="scientific">Boeremia exigua</name>
    <dbReference type="NCBI Taxonomy" id="749465"/>
    <lineage>
        <taxon>Eukaryota</taxon>
        <taxon>Fungi</taxon>
        <taxon>Dikarya</taxon>
        <taxon>Ascomycota</taxon>
        <taxon>Pezizomycotina</taxon>
        <taxon>Dothideomycetes</taxon>
        <taxon>Pleosporomycetidae</taxon>
        <taxon>Pleosporales</taxon>
        <taxon>Pleosporineae</taxon>
        <taxon>Didymellaceae</taxon>
        <taxon>Boeremia</taxon>
    </lineage>
</organism>
<dbReference type="Proteomes" id="UP001153331">
    <property type="component" value="Unassembled WGS sequence"/>
</dbReference>
<evidence type="ECO:0000313" key="2">
    <source>
        <dbReference type="Proteomes" id="UP001153331"/>
    </source>
</evidence>
<protein>
    <submittedName>
        <fullName evidence="1">Uncharacterized protein</fullName>
    </submittedName>
</protein>
<reference evidence="1" key="1">
    <citation type="submission" date="2022-11" db="EMBL/GenBank/DDBJ databases">
        <title>Genome Sequence of Boeremia exigua.</title>
        <authorList>
            <person name="Buettner E."/>
        </authorList>
    </citation>
    <scope>NUCLEOTIDE SEQUENCE</scope>
    <source>
        <strain evidence="1">CU02</strain>
    </source>
</reference>
<evidence type="ECO:0000313" key="1">
    <source>
        <dbReference type="EMBL" id="KAJ8109169.1"/>
    </source>
</evidence>